<organism evidence="11 12">
    <name type="scientific">Thermococcus celer Vu 13 = JCM 8558</name>
    <dbReference type="NCBI Taxonomy" id="1293037"/>
    <lineage>
        <taxon>Archaea</taxon>
        <taxon>Methanobacteriati</taxon>
        <taxon>Methanobacteriota</taxon>
        <taxon>Thermococci</taxon>
        <taxon>Thermococcales</taxon>
        <taxon>Thermococcaceae</taxon>
        <taxon>Thermococcus</taxon>
    </lineage>
</organism>
<dbReference type="Pfam" id="PF17855">
    <property type="entry name" value="MCM_lid"/>
    <property type="match status" value="1"/>
</dbReference>
<dbReference type="Gene3D" id="2.40.50.140">
    <property type="entry name" value="Nucleic acid-binding proteins"/>
    <property type="match status" value="1"/>
</dbReference>
<dbReference type="GeneID" id="33323288"/>
<evidence type="ECO:0000256" key="5">
    <source>
        <dbReference type="ARBA" id="ARBA00022801"/>
    </source>
</evidence>
<dbReference type="InterPro" id="IPR031327">
    <property type="entry name" value="MCM"/>
</dbReference>
<evidence type="ECO:0000256" key="7">
    <source>
        <dbReference type="ARBA" id="ARBA00022840"/>
    </source>
</evidence>
<dbReference type="SMART" id="SM00350">
    <property type="entry name" value="MCM"/>
    <property type="match status" value="1"/>
</dbReference>
<accession>A0A218NZY7</accession>
<dbReference type="InterPro" id="IPR027925">
    <property type="entry name" value="MCM_N"/>
</dbReference>
<dbReference type="Gene3D" id="3.30.1640.10">
    <property type="entry name" value="mini-chromosome maintenance (MCM) complex, chain A, domain 1"/>
    <property type="match status" value="1"/>
</dbReference>
<evidence type="ECO:0000313" key="11">
    <source>
        <dbReference type="EMBL" id="ASI98247.1"/>
    </source>
</evidence>
<keyword evidence="5" id="KW-0378">Hydrolase</keyword>
<dbReference type="Gene3D" id="3.40.50.300">
    <property type="entry name" value="P-loop containing nucleotide triphosphate hydrolases"/>
    <property type="match status" value="1"/>
</dbReference>
<dbReference type="Gene3D" id="2.20.28.10">
    <property type="match status" value="1"/>
</dbReference>
<dbReference type="InterPro" id="IPR001208">
    <property type="entry name" value="MCM_dom"/>
</dbReference>
<keyword evidence="4 9" id="KW-0547">Nucleotide-binding</keyword>
<dbReference type="InterPro" id="IPR027417">
    <property type="entry name" value="P-loop_NTPase"/>
</dbReference>
<evidence type="ECO:0000256" key="8">
    <source>
        <dbReference type="ARBA" id="ARBA00023125"/>
    </source>
</evidence>
<dbReference type="EMBL" id="CP014854">
    <property type="protein sequence ID" value="ASI98247.1"/>
    <property type="molecule type" value="Genomic_DNA"/>
</dbReference>
<sequence length="683" mass="76738">MDREEMIERFARFLREYVDDDGNEVYLNRLKDLLTVIPKRSLAVDWTHLNSFDPELAEELLENPEESIAAAEDAIQIVLREPPLLKEEEFRVHARFHNLPRTLLVKELGSEHINRLIQVEGIITRVSEVKPFVQKAVYVCKDCGNEMVRLQKPYGNLVKPAKCDACGSRNIDLDVEKSRFINFQSFRLQDRPESLKGGQMPRFVDAILLDDLVDTALPGDRVLVTGILRVILEGKDKRPIFKKVLEVNHIEQLSKEIEELEISPEDEQRIRELARRKDIVDAIVDSIAPAIWGHKTVKKGIALALFGGVQRTLPDGTKLRGESHVLLVGDPGVAKSQLLRYVSNLAPRAIYTSGKSSSAAGLTAAAVRDEFTGSWVLEAGVLVLADGGFACIDEFDKMSERDRSAIHEALEQQTISISKAGITATLNARTTVIAAANPKFGRFNRHKSLPEQLDLPPTLLSRFDLIFLLLDEPDEKVDSSIAEHILKVRRGEAEAVTPKIPYDLLKKYIAYARKNVHPVLSREAMEEIKRYYVRMRKGFKRPGEDEGVQAIPITARQLEALIRLSEAHARMRLSETVTREDAKAAMAIIEDMIRKIAVDEEGTLDVSILEVGKSSRKINKIDKMIDIIKNLESEGEFGAPEDEIIEAAKGAGLGSEGEIKKLLNDLKRDARIYEPRAGFYRVL</sequence>
<dbReference type="InterPro" id="IPR036388">
    <property type="entry name" value="WH-like_DNA-bd_sf"/>
</dbReference>
<evidence type="ECO:0000256" key="2">
    <source>
        <dbReference type="ARBA" id="ARBA00012551"/>
    </source>
</evidence>
<dbReference type="PRINTS" id="PR01657">
    <property type="entry name" value="MCMFAMILY"/>
</dbReference>
<dbReference type="Proteomes" id="UP000197156">
    <property type="component" value="Chromosome"/>
</dbReference>
<dbReference type="GO" id="GO:0016787">
    <property type="term" value="F:hydrolase activity"/>
    <property type="evidence" value="ECO:0007669"/>
    <property type="project" value="UniProtKB-KW"/>
</dbReference>
<dbReference type="GO" id="GO:0003697">
    <property type="term" value="F:single-stranded DNA binding"/>
    <property type="evidence" value="ECO:0007669"/>
    <property type="project" value="TreeGrafter"/>
</dbReference>
<evidence type="ECO:0000256" key="9">
    <source>
        <dbReference type="RuleBase" id="RU004070"/>
    </source>
</evidence>
<dbReference type="FunFam" id="3.30.1640.10:FF:000038">
    <property type="entry name" value="Cell division control protein 21"/>
    <property type="match status" value="1"/>
</dbReference>
<evidence type="ECO:0000313" key="12">
    <source>
        <dbReference type="Proteomes" id="UP000197156"/>
    </source>
</evidence>
<dbReference type="EC" id="3.6.4.12" evidence="2"/>
<gene>
    <name evidence="11" type="ORF">A3L02_01020</name>
</gene>
<dbReference type="SUPFAM" id="SSF50249">
    <property type="entry name" value="Nucleic acid-binding proteins"/>
    <property type="match status" value="1"/>
</dbReference>
<dbReference type="InterPro" id="IPR012340">
    <property type="entry name" value="NA-bd_OB-fold"/>
</dbReference>
<dbReference type="GO" id="GO:0042555">
    <property type="term" value="C:MCM complex"/>
    <property type="evidence" value="ECO:0007669"/>
    <property type="project" value="TreeGrafter"/>
</dbReference>
<evidence type="ECO:0000256" key="6">
    <source>
        <dbReference type="ARBA" id="ARBA00022806"/>
    </source>
</evidence>
<dbReference type="AlphaFoldDB" id="A0A218NZY7"/>
<dbReference type="Pfam" id="PF17207">
    <property type="entry name" value="MCM_OB"/>
    <property type="match status" value="1"/>
</dbReference>
<dbReference type="RefSeq" id="WP_088862216.1">
    <property type="nucleotide sequence ID" value="NZ_CP014854.1"/>
</dbReference>
<reference evidence="11 12" key="1">
    <citation type="submission" date="2016-03" db="EMBL/GenBank/DDBJ databases">
        <title>Complete genome sequence of Thermococcus celer.</title>
        <authorList>
            <person name="Oger P.M."/>
        </authorList>
    </citation>
    <scope>NUCLEOTIDE SEQUENCE [LARGE SCALE GENOMIC DNA]</scope>
    <source>
        <strain evidence="11 12">Vu 13</strain>
    </source>
</reference>
<keyword evidence="12" id="KW-1185">Reference proteome</keyword>
<dbReference type="KEGG" id="tce:A3L02_01020"/>
<keyword evidence="3" id="KW-0235">DNA replication</keyword>
<protein>
    <recommendedName>
        <fullName evidence="2">DNA helicase</fullName>
        <ecNumber evidence="2">3.6.4.12</ecNumber>
    </recommendedName>
</protein>
<keyword evidence="7 9" id="KW-0067">ATP-binding</keyword>
<dbReference type="PANTHER" id="PTHR11630">
    <property type="entry name" value="DNA REPLICATION LICENSING FACTOR MCM FAMILY MEMBER"/>
    <property type="match status" value="1"/>
</dbReference>
<dbReference type="Pfam" id="PF14551">
    <property type="entry name" value="MCM_N"/>
    <property type="match status" value="1"/>
</dbReference>
<dbReference type="Pfam" id="PF00493">
    <property type="entry name" value="MCM"/>
    <property type="match status" value="1"/>
</dbReference>
<keyword evidence="8 9" id="KW-0238">DNA-binding</keyword>
<dbReference type="SUPFAM" id="SSF52540">
    <property type="entry name" value="P-loop containing nucleoside triphosphate hydrolases"/>
    <property type="match status" value="1"/>
</dbReference>
<dbReference type="OrthoDB" id="6747at2157"/>
<evidence type="ECO:0000256" key="3">
    <source>
        <dbReference type="ARBA" id="ARBA00022705"/>
    </source>
</evidence>
<name>A0A218NZY7_THECE</name>
<evidence type="ECO:0000259" key="10">
    <source>
        <dbReference type="PROSITE" id="PS50051"/>
    </source>
</evidence>
<evidence type="ECO:0000256" key="1">
    <source>
        <dbReference type="ARBA" id="ARBA00008010"/>
    </source>
</evidence>
<comment type="similarity">
    <text evidence="1 9">Belongs to the MCM family.</text>
</comment>
<dbReference type="PANTHER" id="PTHR11630:SF66">
    <property type="entry name" value="DNA REPLICATION LICENSING FACTOR MCM4"/>
    <property type="match status" value="1"/>
</dbReference>
<dbReference type="FunFam" id="2.20.28.10:FF:000036">
    <property type="entry name" value="DNA replication licensing factor, MCM2/3/5 family"/>
    <property type="match status" value="1"/>
</dbReference>
<dbReference type="FunFam" id="3.40.50.300:FF:002469">
    <property type="entry name" value="Cell division control protein 21"/>
    <property type="match status" value="1"/>
</dbReference>
<dbReference type="PROSITE" id="PS50051">
    <property type="entry name" value="MCM_2"/>
    <property type="match status" value="1"/>
</dbReference>
<dbReference type="Gene3D" id="1.10.10.10">
    <property type="entry name" value="Winged helix-like DNA-binding domain superfamily/Winged helix DNA-binding domain"/>
    <property type="match status" value="1"/>
</dbReference>
<dbReference type="InterPro" id="IPR033762">
    <property type="entry name" value="MCM_OB"/>
</dbReference>
<proteinExistence type="inferred from homology"/>
<dbReference type="GO" id="GO:0006260">
    <property type="term" value="P:DNA replication"/>
    <property type="evidence" value="ECO:0007669"/>
    <property type="project" value="UniProtKB-KW"/>
</dbReference>
<feature type="domain" description="MCM C-terminal AAA(+) ATPase" evidence="10">
    <location>
        <begin position="279"/>
        <end position="485"/>
    </location>
</feature>
<dbReference type="InterPro" id="IPR041562">
    <property type="entry name" value="MCM_lid"/>
</dbReference>
<dbReference type="GO" id="GO:0017116">
    <property type="term" value="F:single-stranded DNA helicase activity"/>
    <property type="evidence" value="ECO:0007669"/>
    <property type="project" value="TreeGrafter"/>
</dbReference>
<dbReference type="GO" id="GO:0005524">
    <property type="term" value="F:ATP binding"/>
    <property type="evidence" value="ECO:0007669"/>
    <property type="project" value="UniProtKB-KW"/>
</dbReference>
<keyword evidence="6" id="KW-0347">Helicase</keyword>
<evidence type="ECO:0000256" key="4">
    <source>
        <dbReference type="ARBA" id="ARBA00022741"/>
    </source>
</evidence>